<evidence type="ECO:0000313" key="18">
    <source>
        <dbReference type="Proteomes" id="UP000434209"/>
    </source>
</evidence>
<feature type="transmembrane region" description="Helical" evidence="15">
    <location>
        <begin position="316"/>
        <end position="334"/>
    </location>
</feature>
<evidence type="ECO:0000256" key="7">
    <source>
        <dbReference type="ARBA" id="ARBA00022692"/>
    </source>
</evidence>
<dbReference type="InterPro" id="IPR014207">
    <property type="entry name" value="Cyt_c_ubiqinol_oxidase_su1"/>
</dbReference>
<comment type="similarity">
    <text evidence="2 14">Belongs to the heme-copper respiratory oxidase family.</text>
</comment>
<dbReference type="Proteomes" id="UP000434209">
    <property type="component" value="Chromosome 2"/>
</dbReference>
<feature type="transmembrane region" description="Helical" evidence="15">
    <location>
        <begin position="144"/>
        <end position="170"/>
    </location>
</feature>
<evidence type="ECO:0000256" key="14">
    <source>
        <dbReference type="RuleBase" id="RU000370"/>
    </source>
</evidence>
<evidence type="ECO:0000256" key="13">
    <source>
        <dbReference type="ARBA" id="ARBA00023136"/>
    </source>
</evidence>
<keyword evidence="6 14" id="KW-0679">Respiratory chain</keyword>
<dbReference type="PANTHER" id="PTHR10422">
    <property type="entry name" value="CYTOCHROME C OXIDASE SUBUNIT 1"/>
    <property type="match status" value="1"/>
</dbReference>
<gene>
    <name evidence="17" type="primary">cyoB</name>
    <name evidence="17" type="ORF">FAZ97_19740</name>
</gene>
<dbReference type="GO" id="GO:0009486">
    <property type="term" value="F:cytochrome bo3 ubiquinol oxidase activity"/>
    <property type="evidence" value="ECO:0007669"/>
    <property type="project" value="TreeGrafter"/>
</dbReference>
<evidence type="ECO:0000259" key="16">
    <source>
        <dbReference type="PROSITE" id="PS50855"/>
    </source>
</evidence>
<keyword evidence="12" id="KW-0186">Copper</keyword>
<dbReference type="Gene3D" id="1.20.210.10">
    <property type="entry name" value="Cytochrome c oxidase-like, subunit I domain"/>
    <property type="match status" value="1"/>
</dbReference>
<feature type="transmembrane region" description="Helical" evidence="15">
    <location>
        <begin position="380"/>
        <end position="403"/>
    </location>
</feature>
<evidence type="ECO:0000256" key="3">
    <source>
        <dbReference type="ARBA" id="ARBA00022448"/>
    </source>
</evidence>
<evidence type="ECO:0000256" key="12">
    <source>
        <dbReference type="ARBA" id="ARBA00023008"/>
    </source>
</evidence>
<dbReference type="PROSITE" id="PS50855">
    <property type="entry name" value="COX1"/>
    <property type="match status" value="1"/>
</dbReference>
<evidence type="ECO:0000313" key="17">
    <source>
        <dbReference type="EMBL" id="QGZ57161.1"/>
    </source>
</evidence>
<dbReference type="InterPro" id="IPR023615">
    <property type="entry name" value="Cyt_c_Oxase_su1_BS"/>
</dbReference>
<dbReference type="FunFam" id="1.20.210.10:FF:000002">
    <property type="entry name" value="Cytochrome o ubiquinol oxidase, subunit I"/>
    <property type="match status" value="1"/>
</dbReference>
<evidence type="ECO:0000256" key="6">
    <source>
        <dbReference type="ARBA" id="ARBA00022660"/>
    </source>
</evidence>
<evidence type="ECO:0000256" key="11">
    <source>
        <dbReference type="ARBA" id="ARBA00023004"/>
    </source>
</evidence>
<evidence type="ECO:0000256" key="1">
    <source>
        <dbReference type="ARBA" id="ARBA00004651"/>
    </source>
</evidence>
<feature type="transmembrane region" description="Helical" evidence="15">
    <location>
        <begin position="16"/>
        <end position="38"/>
    </location>
</feature>
<feature type="domain" description="Cytochrome oxidase subunit I profile" evidence="16">
    <location>
        <begin position="39"/>
        <end position="559"/>
    </location>
</feature>
<feature type="transmembrane region" description="Helical" evidence="15">
    <location>
        <begin position="273"/>
        <end position="295"/>
    </location>
</feature>
<dbReference type="InterPro" id="IPR023616">
    <property type="entry name" value="Cyt_c_oxase-like_su1_dom"/>
</dbReference>
<keyword evidence="7 14" id="KW-0812">Transmembrane</keyword>
<dbReference type="EMBL" id="CP046910">
    <property type="protein sequence ID" value="QGZ57161.1"/>
    <property type="molecule type" value="Genomic_DNA"/>
</dbReference>
<proteinExistence type="inferred from homology"/>
<evidence type="ECO:0000256" key="9">
    <source>
        <dbReference type="ARBA" id="ARBA00022982"/>
    </source>
</evidence>
<dbReference type="PANTHER" id="PTHR10422:SF35">
    <property type="entry name" value="CYTOCHROME BO(3) UBIQUINOL OXIDASE SUBUNIT 1"/>
    <property type="match status" value="1"/>
</dbReference>
<dbReference type="SUPFAM" id="SSF81442">
    <property type="entry name" value="Cytochrome c oxidase subunit I-like"/>
    <property type="match status" value="1"/>
</dbReference>
<reference evidence="17 18" key="1">
    <citation type="submission" date="2019-12" db="EMBL/GenBank/DDBJ databases">
        <title>Paraburkholderia acidiphila 7Q-K02 sp. nov and Paraburkholderia acidisoli DHF22 sp. nov., two strains isolated from forest soil.</title>
        <authorList>
            <person name="Gao Z."/>
            <person name="Qiu L."/>
        </authorList>
    </citation>
    <scope>NUCLEOTIDE SEQUENCE [LARGE SCALE GENOMIC DNA]</scope>
    <source>
        <strain evidence="17 18">7Q-K02</strain>
    </source>
</reference>
<evidence type="ECO:0000256" key="8">
    <source>
        <dbReference type="ARBA" id="ARBA00022723"/>
    </source>
</evidence>
<keyword evidence="3 14" id="KW-0813">Transport</keyword>
<keyword evidence="9 14" id="KW-0249">Electron transport</keyword>
<dbReference type="GO" id="GO:0005886">
    <property type="term" value="C:plasma membrane"/>
    <property type="evidence" value="ECO:0007669"/>
    <property type="project" value="UniProtKB-SubCell"/>
</dbReference>
<feature type="transmembrane region" description="Helical" evidence="15">
    <location>
        <begin position="59"/>
        <end position="81"/>
    </location>
</feature>
<dbReference type="GO" id="GO:0020037">
    <property type="term" value="F:heme binding"/>
    <property type="evidence" value="ECO:0007669"/>
    <property type="project" value="InterPro"/>
</dbReference>
<comment type="subcellular location">
    <subcellularLocation>
        <location evidence="1">Cell membrane</location>
        <topology evidence="1">Multi-pass membrane protein</topology>
    </subcellularLocation>
</comment>
<keyword evidence="4" id="KW-1003">Cell membrane</keyword>
<dbReference type="InterPro" id="IPR000883">
    <property type="entry name" value="Cyt_C_Oxase_1"/>
</dbReference>
<keyword evidence="13 15" id="KW-0472">Membrane</keyword>
<dbReference type="InterPro" id="IPR036927">
    <property type="entry name" value="Cyt_c_oxase-like_su1_sf"/>
</dbReference>
<dbReference type="PROSITE" id="PS00077">
    <property type="entry name" value="COX1_CUB"/>
    <property type="match status" value="1"/>
</dbReference>
<keyword evidence="5 14" id="KW-0349">Heme</keyword>
<feature type="transmembrane region" description="Helical" evidence="15">
    <location>
        <begin position="423"/>
        <end position="443"/>
    </location>
</feature>
<evidence type="ECO:0000256" key="5">
    <source>
        <dbReference type="ARBA" id="ARBA00022617"/>
    </source>
</evidence>
<dbReference type="OrthoDB" id="9803294at2"/>
<feature type="transmembrane region" description="Helical" evidence="15">
    <location>
        <begin position="101"/>
        <end position="123"/>
    </location>
</feature>
<feature type="transmembrane region" description="Helical" evidence="15">
    <location>
        <begin position="346"/>
        <end position="368"/>
    </location>
</feature>
<keyword evidence="18" id="KW-1185">Reference proteome</keyword>
<dbReference type="NCBIfam" id="TIGR02843">
    <property type="entry name" value="CyoB"/>
    <property type="match status" value="1"/>
</dbReference>
<dbReference type="CDD" id="cd01662">
    <property type="entry name" value="Ubiquinol_Oxidase_I"/>
    <property type="match status" value="1"/>
</dbReference>
<dbReference type="RefSeq" id="WP_158760109.1">
    <property type="nucleotide sequence ID" value="NZ_CP046910.1"/>
</dbReference>
<dbReference type="GO" id="GO:0016682">
    <property type="term" value="F:oxidoreductase activity, acting on diphenols and related substances as donors, oxygen as acceptor"/>
    <property type="evidence" value="ECO:0007669"/>
    <property type="project" value="InterPro"/>
</dbReference>
<accession>A0A7Z2G8P3</accession>
<evidence type="ECO:0000256" key="2">
    <source>
        <dbReference type="ARBA" id="ARBA00009578"/>
    </source>
</evidence>
<dbReference type="PRINTS" id="PR01165">
    <property type="entry name" value="CYCOXIDASEI"/>
</dbReference>
<feature type="transmembrane region" description="Helical" evidence="15">
    <location>
        <begin position="190"/>
        <end position="215"/>
    </location>
</feature>
<keyword evidence="8" id="KW-0479">Metal-binding</keyword>
<organism evidence="17 18">
    <name type="scientific">Paraburkholderia acidiphila</name>
    <dbReference type="NCBI Taxonomy" id="2571747"/>
    <lineage>
        <taxon>Bacteria</taxon>
        <taxon>Pseudomonadati</taxon>
        <taxon>Pseudomonadota</taxon>
        <taxon>Betaproteobacteria</taxon>
        <taxon>Burkholderiales</taxon>
        <taxon>Burkholderiaceae</taxon>
        <taxon>Paraburkholderia</taxon>
    </lineage>
</organism>
<feature type="transmembrane region" description="Helical" evidence="15">
    <location>
        <begin position="588"/>
        <end position="604"/>
    </location>
</feature>
<keyword evidence="11" id="KW-0408">Iron</keyword>
<dbReference type="GO" id="GO:0004129">
    <property type="term" value="F:cytochrome-c oxidase activity"/>
    <property type="evidence" value="ECO:0007669"/>
    <property type="project" value="InterPro"/>
</dbReference>
<dbReference type="GO" id="GO:0015990">
    <property type="term" value="P:electron transport coupled proton transport"/>
    <property type="evidence" value="ECO:0007669"/>
    <property type="project" value="TreeGrafter"/>
</dbReference>
<evidence type="ECO:0000256" key="10">
    <source>
        <dbReference type="ARBA" id="ARBA00022989"/>
    </source>
</evidence>
<dbReference type="GO" id="GO:0022904">
    <property type="term" value="P:respiratory electron transport chain"/>
    <property type="evidence" value="ECO:0007669"/>
    <property type="project" value="TreeGrafter"/>
</dbReference>
<feature type="transmembrane region" description="Helical" evidence="15">
    <location>
        <begin position="227"/>
        <end position="253"/>
    </location>
</feature>
<feature type="transmembrane region" description="Helical" evidence="15">
    <location>
        <begin position="455"/>
        <end position="474"/>
    </location>
</feature>
<feature type="transmembrane region" description="Helical" evidence="15">
    <location>
        <begin position="494"/>
        <end position="518"/>
    </location>
</feature>
<dbReference type="KEGG" id="pacp:FAZ97_19740"/>
<name>A0A7Z2G8P3_9BURK</name>
<dbReference type="GO" id="GO:0009060">
    <property type="term" value="P:aerobic respiration"/>
    <property type="evidence" value="ECO:0007669"/>
    <property type="project" value="InterPro"/>
</dbReference>
<keyword evidence="10 15" id="KW-1133">Transmembrane helix</keyword>
<sequence length="669" mass="74946">MFGKLMLDAVPWHEPIIMGTGAVVALGGLALLAAITIAGKWGYLWREWITSVDHKRIGVMYIILAVVMLLRGFADAIMMRAQQAIAYGDSAGYLPPHHYDQIFTAHGVIMIFFVATPLILGLMNVVVPLQIGARDVAYPFVNSLSFWLSVVGALLVMVSMFVGDFAATGWVAYPPLSELGYSPTVGMDYYIWSLQLSGLGTTLSGINFIVTILRMRAPGMDMMKMPVFVWTAFITNILIVAVFPVLTGTLALLTMDRYFDMHFFTNELGGNAMMYINLIWVWGHPEVYILILPAFGAYSEIIATFSGKPLFGYKSMVYATSSIGILSFFVWLHHFFTMGSGANVNAFFGIMTTVISIPTGVKLFNWLFTMYRGRIRYHSATLWTIGFMVTFAVGGMTGVLLAVPGADFVLHNSLFLVAHFHNVIIGGVVFGCLAGVSFWFPKVFGFTLNEFWGKVSFWCWLIGYWLAFTPLYILGFEGMTRRMNHYEVAEWHPWLVVALVGAVFVGLGILAFIVQIVVSLRDREANRDVTGDPWDGRSLEWSTASPAPFYNFAVLPEITSMEQHWDNKEAGRAYVQPRKYEDIHMPRNTGAGFIIAAFSLLFGFSIVWHMWVFAAVGLVGMIATFIARTYNQDVDYWVPAAEVERIENARFKQLGIRRFDQSEQLEEMA</sequence>
<dbReference type="GO" id="GO:0046872">
    <property type="term" value="F:metal ion binding"/>
    <property type="evidence" value="ECO:0007669"/>
    <property type="project" value="UniProtKB-KW"/>
</dbReference>
<evidence type="ECO:0000256" key="15">
    <source>
        <dbReference type="SAM" id="Phobius"/>
    </source>
</evidence>
<evidence type="ECO:0000256" key="4">
    <source>
        <dbReference type="ARBA" id="ARBA00022475"/>
    </source>
</evidence>
<dbReference type="AlphaFoldDB" id="A0A7Z2G8P3"/>
<dbReference type="Pfam" id="PF00115">
    <property type="entry name" value="COX1"/>
    <property type="match status" value="1"/>
</dbReference>
<protein>
    <submittedName>
        <fullName evidence="17">Cytochrome o ubiquinol oxidase subunit I</fullName>
    </submittedName>
</protein>